<dbReference type="PROSITE" id="PS50041">
    <property type="entry name" value="C_TYPE_LECTIN_2"/>
    <property type="match status" value="1"/>
</dbReference>
<dbReference type="Gene3D" id="1.20.5.400">
    <property type="match status" value="1"/>
</dbReference>
<evidence type="ECO:0000313" key="5">
    <source>
        <dbReference type="Ensembl" id="ENSMMOP00000011183.1"/>
    </source>
</evidence>
<name>A0A3Q3W9Q9_MOLML</name>
<protein>
    <recommendedName>
        <fullName evidence="4">C-type lectin domain-containing protein</fullName>
    </recommendedName>
</protein>
<dbReference type="Gene3D" id="3.10.100.10">
    <property type="entry name" value="Mannose-Binding Protein A, subunit A"/>
    <property type="match status" value="1"/>
</dbReference>
<keyword evidence="6" id="KW-1185">Reference proteome</keyword>
<dbReference type="GO" id="GO:0030246">
    <property type="term" value="F:carbohydrate binding"/>
    <property type="evidence" value="ECO:0007669"/>
    <property type="project" value="UniProtKB-KW"/>
</dbReference>
<dbReference type="SMART" id="SM00034">
    <property type="entry name" value="CLECT"/>
    <property type="match status" value="1"/>
</dbReference>
<reference evidence="5" key="2">
    <citation type="submission" date="2025-09" db="UniProtKB">
        <authorList>
            <consortium name="Ensembl"/>
        </authorList>
    </citation>
    <scope>IDENTIFICATION</scope>
</reference>
<feature type="domain" description="C-type lectin" evidence="4">
    <location>
        <begin position="130"/>
        <end position="243"/>
    </location>
</feature>
<dbReference type="InterPro" id="IPR018378">
    <property type="entry name" value="C-type_lectin_CS"/>
</dbReference>
<dbReference type="InterPro" id="IPR016186">
    <property type="entry name" value="C-type_lectin-like/link_sf"/>
</dbReference>
<dbReference type="Pfam" id="PF00059">
    <property type="entry name" value="Lectin_C"/>
    <property type="match status" value="1"/>
</dbReference>
<dbReference type="InterPro" id="IPR016187">
    <property type="entry name" value="CTDL_fold"/>
</dbReference>
<dbReference type="InterPro" id="IPR001304">
    <property type="entry name" value="C-type_lectin-like"/>
</dbReference>
<dbReference type="InterPro" id="IPR033989">
    <property type="entry name" value="CD209-like_CTLD"/>
</dbReference>
<dbReference type="PROSITE" id="PS00615">
    <property type="entry name" value="C_TYPE_LECTIN_1"/>
    <property type="match status" value="1"/>
</dbReference>
<dbReference type="OMA" id="VPWICED"/>
<keyword evidence="3" id="KW-0175">Coiled coil</keyword>
<keyword evidence="1" id="KW-0430">Lectin</keyword>
<dbReference type="InterPro" id="IPR050111">
    <property type="entry name" value="C-type_lectin/snaclec_domain"/>
</dbReference>
<dbReference type="CDD" id="cd03590">
    <property type="entry name" value="CLECT_DC-SIGN_like"/>
    <property type="match status" value="1"/>
</dbReference>
<evidence type="ECO:0000259" key="4">
    <source>
        <dbReference type="PROSITE" id="PS50041"/>
    </source>
</evidence>
<dbReference type="Proteomes" id="UP000261620">
    <property type="component" value="Unplaced"/>
</dbReference>
<evidence type="ECO:0000256" key="3">
    <source>
        <dbReference type="SAM" id="Coils"/>
    </source>
</evidence>
<dbReference type="SUPFAM" id="SSF56436">
    <property type="entry name" value="C-type lectin-like"/>
    <property type="match status" value="1"/>
</dbReference>
<sequence>MSLAFRNTPREVEEGSWNLMAADNRSMHGWQSHSSVCWIGAAVVGLYTTAINEWDNKYKDVIYEITKGRDDVRDERDQLKITANNLTQEIQALQDQYVAVVASRDELQAEVNRLSLNRTDNPCHLGWKKFNKKCYYVSSNGVSKTWANSRKDCQERGADLVIITTKEELDFVKKSYSVTWIGLSRGQGGGWTWVDGTDLEGEGFWQDDEPNNADGNENCVEVSRDMAAWNDVPCSRKFSWVCEELDRVRSHSSLSSQN</sequence>
<dbReference type="Ensembl" id="ENSMMOT00000011378.1">
    <property type="protein sequence ID" value="ENSMMOP00000011183.1"/>
    <property type="gene ID" value="ENSMMOG00000008628.1"/>
</dbReference>
<keyword evidence="2" id="KW-1015">Disulfide bond</keyword>
<organism evidence="5 6">
    <name type="scientific">Mola mola</name>
    <name type="common">Ocean sunfish</name>
    <name type="synonym">Tetraodon mola</name>
    <dbReference type="NCBI Taxonomy" id="94237"/>
    <lineage>
        <taxon>Eukaryota</taxon>
        <taxon>Metazoa</taxon>
        <taxon>Chordata</taxon>
        <taxon>Craniata</taxon>
        <taxon>Vertebrata</taxon>
        <taxon>Euteleostomi</taxon>
        <taxon>Actinopterygii</taxon>
        <taxon>Neopterygii</taxon>
        <taxon>Teleostei</taxon>
        <taxon>Neoteleostei</taxon>
        <taxon>Acanthomorphata</taxon>
        <taxon>Eupercaria</taxon>
        <taxon>Tetraodontiformes</taxon>
        <taxon>Molidae</taxon>
        <taxon>Mola</taxon>
    </lineage>
</organism>
<evidence type="ECO:0000313" key="6">
    <source>
        <dbReference type="Proteomes" id="UP000261620"/>
    </source>
</evidence>
<dbReference type="STRING" id="94237.ENSMMOP00000011183"/>
<feature type="coiled-coil region" evidence="3">
    <location>
        <begin position="69"/>
        <end position="110"/>
    </location>
</feature>
<evidence type="ECO:0000256" key="1">
    <source>
        <dbReference type="ARBA" id="ARBA00022734"/>
    </source>
</evidence>
<evidence type="ECO:0000256" key="2">
    <source>
        <dbReference type="ARBA" id="ARBA00023157"/>
    </source>
</evidence>
<reference evidence="5" key="1">
    <citation type="submission" date="2025-08" db="UniProtKB">
        <authorList>
            <consortium name="Ensembl"/>
        </authorList>
    </citation>
    <scope>IDENTIFICATION</scope>
</reference>
<dbReference type="PANTHER" id="PTHR22803">
    <property type="entry name" value="MANNOSE, PHOSPHOLIPASE, LECTIN RECEPTOR RELATED"/>
    <property type="match status" value="1"/>
</dbReference>
<accession>A0A3Q3W9Q9</accession>
<proteinExistence type="predicted"/>
<dbReference type="AlphaFoldDB" id="A0A3Q3W9Q9"/>